<sequence>MTMEAENNKLGYTDIHEDVVRSIVVTGPKYYAALATAGGLALLCFFFPWFYQLYYGIGAAGMNHPGVWGTYLASFIFWIGLSHSGTLLSCVLHLTNSSWRKAMYRSAEAMTLFSLVVAATYVFVHVGRPWFAHWTFPYPNQWELWPNFRSPLLFDVMAIATYLTGSTIFIYMGSIPDFAAVRDRTVGWRNTMYSLLSLGWRGTDTEWHRLHWAYTFLAVLIIPLAVSVHSIVSWDFAMSIVPGLHQTIFAPYFVVGAIYSGTAGIVTVMFVLRKYMGFEQYITKLHFDNLGKLLLVLSLLWTYINAIELFTGWYSGTSDEYEQLSFKLFGFYAPLYWEMIVFCAVAPLLMISKRFRTSFVPMLVLSIAINIGMYTERFLIVATSLPRQYLPDAWGFYSPSLVELSIMVGSFAVFTTLFLVFVKIFPSVSMYEVKETMDTPKLKAAISQAGSPA</sequence>
<evidence type="ECO:0000256" key="6">
    <source>
        <dbReference type="ARBA" id="ARBA00023136"/>
    </source>
</evidence>
<feature type="transmembrane region" description="Helical" evidence="7">
    <location>
        <begin position="334"/>
        <end position="351"/>
    </location>
</feature>
<organism evidence="8">
    <name type="scientific">marine metagenome</name>
    <dbReference type="NCBI Taxonomy" id="408172"/>
    <lineage>
        <taxon>unclassified sequences</taxon>
        <taxon>metagenomes</taxon>
        <taxon>ecological metagenomes</taxon>
    </lineage>
</organism>
<dbReference type="EMBL" id="UINC01004333">
    <property type="protein sequence ID" value="SVA13553.1"/>
    <property type="molecule type" value="Genomic_DNA"/>
</dbReference>
<dbReference type="AlphaFoldDB" id="A0A381THY5"/>
<reference evidence="8" key="1">
    <citation type="submission" date="2018-05" db="EMBL/GenBank/DDBJ databases">
        <authorList>
            <person name="Lanie J.A."/>
            <person name="Ng W.-L."/>
            <person name="Kazmierczak K.M."/>
            <person name="Andrzejewski T.M."/>
            <person name="Davidsen T.M."/>
            <person name="Wayne K.J."/>
            <person name="Tettelin H."/>
            <person name="Glass J.I."/>
            <person name="Rusch D."/>
            <person name="Podicherti R."/>
            <person name="Tsui H.-C.T."/>
            <person name="Winkler M.E."/>
        </authorList>
    </citation>
    <scope>NUCLEOTIDE SEQUENCE</scope>
</reference>
<dbReference type="InterPro" id="IPR005614">
    <property type="entry name" value="NrfD-like"/>
</dbReference>
<feature type="transmembrane region" description="Helical" evidence="7">
    <location>
        <begin position="152"/>
        <end position="172"/>
    </location>
</feature>
<feature type="transmembrane region" description="Helical" evidence="7">
    <location>
        <begin position="363"/>
        <end position="384"/>
    </location>
</feature>
<gene>
    <name evidence="8" type="ORF">METZ01_LOCUS66407</name>
</gene>
<feature type="transmembrane region" description="Helical" evidence="7">
    <location>
        <begin position="71"/>
        <end position="92"/>
    </location>
</feature>
<dbReference type="PANTHER" id="PTHR43044">
    <property type="match status" value="1"/>
</dbReference>
<name>A0A381THY5_9ZZZZ</name>
<evidence type="ECO:0000256" key="5">
    <source>
        <dbReference type="ARBA" id="ARBA00022989"/>
    </source>
</evidence>
<keyword evidence="6 7" id="KW-0472">Membrane</keyword>
<evidence type="ECO:0000256" key="3">
    <source>
        <dbReference type="ARBA" id="ARBA00022475"/>
    </source>
</evidence>
<protein>
    <recommendedName>
        <fullName evidence="9">Polysulfide reductase NrfD</fullName>
    </recommendedName>
</protein>
<keyword evidence="4 7" id="KW-0812">Transmembrane</keyword>
<comment type="subcellular location">
    <subcellularLocation>
        <location evidence="1">Cell membrane</location>
        <topology evidence="1">Multi-pass membrane protein</topology>
    </subcellularLocation>
</comment>
<dbReference type="GO" id="GO:0005886">
    <property type="term" value="C:plasma membrane"/>
    <property type="evidence" value="ECO:0007669"/>
    <property type="project" value="UniProtKB-SubCell"/>
</dbReference>
<feature type="transmembrane region" description="Helical" evidence="7">
    <location>
        <begin position="30"/>
        <end position="51"/>
    </location>
</feature>
<feature type="transmembrane region" description="Helical" evidence="7">
    <location>
        <begin position="211"/>
        <end position="232"/>
    </location>
</feature>
<evidence type="ECO:0008006" key="9">
    <source>
        <dbReference type="Google" id="ProtNLM"/>
    </source>
</evidence>
<keyword evidence="3" id="KW-1003">Cell membrane</keyword>
<dbReference type="Pfam" id="PF03916">
    <property type="entry name" value="NrfD"/>
    <property type="match status" value="1"/>
</dbReference>
<evidence type="ECO:0000256" key="2">
    <source>
        <dbReference type="ARBA" id="ARBA00008929"/>
    </source>
</evidence>
<evidence type="ECO:0000256" key="4">
    <source>
        <dbReference type="ARBA" id="ARBA00022692"/>
    </source>
</evidence>
<feature type="transmembrane region" description="Helical" evidence="7">
    <location>
        <begin position="252"/>
        <end position="272"/>
    </location>
</feature>
<accession>A0A381THY5</accession>
<evidence type="ECO:0000313" key="8">
    <source>
        <dbReference type="EMBL" id="SVA13553.1"/>
    </source>
</evidence>
<comment type="similarity">
    <text evidence="2">Belongs to the NrfD family.</text>
</comment>
<evidence type="ECO:0000256" key="7">
    <source>
        <dbReference type="SAM" id="Phobius"/>
    </source>
</evidence>
<feature type="transmembrane region" description="Helical" evidence="7">
    <location>
        <begin position="404"/>
        <end position="425"/>
    </location>
</feature>
<dbReference type="PANTHER" id="PTHR43044:SF2">
    <property type="entry name" value="POLYSULPHIDE REDUCTASE NRFD"/>
    <property type="match status" value="1"/>
</dbReference>
<evidence type="ECO:0000256" key="1">
    <source>
        <dbReference type="ARBA" id="ARBA00004651"/>
    </source>
</evidence>
<keyword evidence="5 7" id="KW-1133">Transmembrane helix</keyword>
<proteinExistence type="inferred from homology"/>
<feature type="transmembrane region" description="Helical" evidence="7">
    <location>
        <begin position="293"/>
        <end position="314"/>
    </location>
</feature>
<feature type="transmembrane region" description="Helical" evidence="7">
    <location>
        <begin position="112"/>
        <end position="132"/>
    </location>
</feature>